<name>A0A9X1HWQ9_9BACT</name>
<dbReference type="AlphaFoldDB" id="A0A9X1HWQ9"/>
<comment type="caution">
    <text evidence="3">The sequence shown here is derived from an EMBL/GenBank/DDBJ whole genome shotgun (WGS) entry which is preliminary data.</text>
</comment>
<feature type="region of interest" description="Disordered" evidence="1">
    <location>
        <begin position="468"/>
        <end position="496"/>
    </location>
</feature>
<feature type="region of interest" description="Disordered" evidence="1">
    <location>
        <begin position="688"/>
        <end position="707"/>
    </location>
</feature>
<dbReference type="EMBL" id="JAIXNE010000007">
    <property type="protein sequence ID" value="MCA6078790.1"/>
    <property type="molecule type" value="Genomic_DNA"/>
</dbReference>
<gene>
    <name evidence="3" type="ORF">LDX50_28200</name>
</gene>
<dbReference type="RefSeq" id="WP_225699651.1">
    <property type="nucleotide sequence ID" value="NZ_JAIXNE010000007.1"/>
</dbReference>
<feature type="compositionally biased region" description="Basic and acidic residues" evidence="1">
    <location>
        <begin position="468"/>
        <end position="491"/>
    </location>
</feature>
<feature type="transmembrane region" description="Helical" evidence="2">
    <location>
        <begin position="20"/>
        <end position="38"/>
    </location>
</feature>
<accession>A0A9X1HWQ9</accession>
<keyword evidence="4" id="KW-1185">Reference proteome</keyword>
<protein>
    <recommendedName>
        <fullName evidence="5">Tryptophan-rich sensory protein</fullName>
    </recommendedName>
</protein>
<sequence length="707" mass="80335">MKGGVHTRKLQQKWTALKWVQAVLLWLAFVLIILAFITDFNRQVLLVAFTGLLSVTVFTPWNINKQRVSQYLNRRFPEMQYSSELLESDVNDLDGLALVQYDRIHKIAQEDSRFAQPPVNLWPSLFFITLAAVAYGLFNGQPSISHTSLGDSQVLLPESDIGGPDPLLINHVFEIQPPAYTKIRPYSSSGPEISAPERSRITWKVSADKALINGWFTLNADTTSLNNPSDNYSASFSLERHSLSRFSLVSIDSVRYNSEIMELRMIPDESPRITVKNQDEFTRFEWEDTKKINFDIEISDDYAIADAAVQATVSQGSGESVKFRELRFPLEGFTPGSKNSKARGAFNLDAMGLEPGDELYFFIEAADNRSPAPNITRSSTFFVQIRDTTTYEFSLEGDLGVDIMPEYFRSQRQIIIDTEKLLSERTAITQQTFNATSNELGFDQKALRLRYGQFLGEEDESGIVVSEEAREATTESYTHDHDNEDSGGDDHSEGEDHDILDEYLHDHGDPEGATFFRVSLRAKLKQAMAEMWDSELYLRLYQPDKSLPYQYRALELIREIKNDSRIYVHRIGFEPPPIKAENRLTGKLDEVRPEIRQEINIGNDALSGIFNGLARLESEINEESRSSAETLRFLYDELSQLAIDQPEKFLAPLQKTDSLIRINGGQKRDLIVLRNDILKALPDQLTPVVSPERQPSSLTEALQREMK</sequence>
<evidence type="ECO:0000313" key="4">
    <source>
        <dbReference type="Proteomes" id="UP001139409"/>
    </source>
</evidence>
<organism evidence="3 4">
    <name type="scientific">Fulvivirga sedimenti</name>
    <dbReference type="NCBI Taxonomy" id="2879465"/>
    <lineage>
        <taxon>Bacteria</taxon>
        <taxon>Pseudomonadati</taxon>
        <taxon>Bacteroidota</taxon>
        <taxon>Cytophagia</taxon>
        <taxon>Cytophagales</taxon>
        <taxon>Fulvivirgaceae</taxon>
        <taxon>Fulvivirga</taxon>
    </lineage>
</organism>
<proteinExistence type="predicted"/>
<feature type="transmembrane region" description="Helical" evidence="2">
    <location>
        <begin position="44"/>
        <end position="63"/>
    </location>
</feature>
<evidence type="ECO:0000256" key="2">
    <source>
        <dbReference type="SAM" id="Phobius"/>
    </source>
</evidence>
<keyword evidence="2" id="KW-1133">Transmembrane helix</keyword>
<evidence type="ECO:0000256" key="1">
    <source>
        <dbReference type="SAM" id="MobiDB-lite"/>
    </source>
</evidence>
<keyword evidence="2" id="KW-0812">Transmembrane</keyword>
<keyword evidence="2" id="KW-0472">Membrane</keyword>
<reference evidence="3" key="1">
    <citation type="submission" date="2021-09" db="EMBL/GenBank/DDBJ databases">
        <title>Fulvivirga sp. isolated from coastal sediment.</title>
        <authorList>
            <person name="Yu H."/>
        </authorList>
    </citation>
    <scope>NUCLEOTIDE SEQUENCE</scope>
    <source>
        <strain evidence="3">1062</strain>
    </source>
</reference>
<evidence type="ECO:0008006" key="5">
    <source>
        <dbReference type="Google" id="ProtNLM"/>
    </source>
</evidence>
<dbReference type="Proteomes" id="UP001139409">
    <property type="component" value="Unassembled WGS sequence"/>
</dbReference>
<evidence type="ECO:0000313" key="3">
    <source>
        <dbReference type="EMBL" id="MCA6078790.1"/>
    </source>
</evidence>